<dbReference type="AlphaFoldDB" id="A0AA42LV77"/>
<organism evidence="1 2">
    <name type="scientific">Achromobacter spanius</name>
    <dbReference type="NCBI Taxonomy" id="217203"/>
    <lineage>
        <taxon>Bacteria</taxon>
        <taxon>Pseudomonadati</taxon>
        <taxon>Pseudomonadota</taxon>
        <taxon>Betaproteobacteria</taxon>
        <taxon>Burkholderiales</taxon>
        <taxon>Alcaligenaceae</taxon>
        <taxon>Achromobacter</taxon>
    </lineage>
</organism>
<reference evidence="1" key="1">
    <citation type="submission" date="2022-09" db="EMBL/GenBank/DDBJ databases">
        <title>Intensive care unit water sources are persistently colonized with multi-drug resistant bacteria and are the site of extensive horizontal gene transfer of antibiotic resistance genes.</title>
        <authorList>
            <person name="Diorio-Toth L."/>
        </authorList>
    </citation>
    <scope>NUCLEOTIDE SEQUENCE</scope>
    <source>
        <strain evidence="1">GD03843</strain>
    </source>
</reference>
<dbReference type="EMBL" id="JAOCDZ010000038">
    <property type="protein sequence ID" value="MDH0740204.1"/>
    <property type="molecule type" value="Genomic_DNA"/>
</dbReference>
<gene>
    <name evidence="1" type="ORF">N5D93_30715</name>
</gene>
<protein>
    <submittedName>
        <fullName evidence="1">Uncharacterized protein</fullName>
    </submittedName>
</protein>
<dbReference type="Proteomes" id="UP001161094">
    <property type="component" value="Unassembled WGS sequence"/>
</dbReference>
<accession>A0AA42LV77</accession>
<name>A0AA42LV77_9BURK</name>
<sequence length="197" mass="21748">MSERDTPFPRVAVALAYAFSEERHTANRPAMARAADDRLGEPGAFSGMDGAAETGDARRFLEHGLDRLHFAVLYAKYGQRKTQCKCCGSVGDHLEWLGALRAVANALAEYLSMSSVSAEMRVDLVRRHFDETWSPRLGDLARRHECSRSSAERASVKAADWIRGTRKKRAGENPVYGIEQAAHASAEQLLRDGGFIP</sequence>
<evidence type="ECO:0000313" key="2">
    <source>
        <dbReference type="Proteomes" id="UP001161094"/>
    </source>
</evidence>
<comment type="caution">
    <text evidence="1">The sequence shown here is derived from an EMBL/GenBank/DDBJ whole genome shotgun (WGS) entry which is preliminary data.</text>
</comment>
<dbReference type="RefSeq" id="WP_279997607.1">
    <property type="nucleotide sequence ID" value="NZ_JAOCDZ010000038.1"/>
</dbReference>
<evidence type="ECO:0000313" key="1">
    <source>
        <dbReference type="EMBL" id="MDH0740204.1"/>
    </source>
</evidence>
<proteinExistence type="predicted"/>